<proteinExistence type="inferred from homology"/>
<dbReference type="PROSITE" id="PS00126">
    <property type="entry name" value="PDEASE_I_1"/>
    <property type="match status" value="1"/>
</dbReference>
<dbReference type="PRINTS" id="PR00387">
    <property type="entry name" value="PDIESTERASE1"/>
</dbReference>
<name>A0AAW1P6Y0_9CHLO</name>
<feature type="binding site" evidence="5">
    <location>
        <position position="644"/>
    </location>
    <ligand>
        <name>Zn(2+)</name>
        <dbReference type="ChEBI" id="CHEBI:29105"/>
        <label>1</label>
    </ligand>
</feature>
<dbReference type="GO" id="GO:0046872">
    <property type="term" value="F:metal ion binding"/>
    <property type="evidence" value="ECO:0007669"/>
    <property type="project" value="UniProtKB-KW"/>
</dbReference>
<dbReference type="PROSITE" id="PS51845">
    <property type="entry name" value="PDEASE_I_2"/>
    <property type="match status" value="1"/>
</dbReference>
<dbReference type="InterPro" id="IPR023174">
    <property type="entry name" value="PDEase_CS"/>
</dbReference>
<keyword evidence="2 6" id="KW-0378">Hydrolase</keyword>
<evidence type="ECO:0000256" key="6">
    <source>
        <dbReference type="RuleBase" id="RU363067"/>
    </source>
</evidence>
<protein>
    <recommendedName>
        <fullName evidence="6">Phosphodiesterase</fullName>
        <ecNumber evidence="6">3.1.4.-</ecNumber>
    </recommendedName>
</protein>
<comment type="cofactor">
    <cofactor evidence="6">
        <name>a divalent metal cation</name>
        <dbReference type="ChEBI" id="CHEBI:60240"/>
    </cofactor>
    <text evidence="6">Binds 2 divalent metal cations per subunit. Site 1 may preferentially bind zinc ions, while site 2 has a preference for magnesium and/or manganese ions.</text>
</comment>
<accession>A0AAW1P6Y0</accession>
<dbReference type="Proteomes" id="UP001489004">
    <property type="component" value="Unassembled WGS sequence"/>
</dbReference>
<dbReference type="CDD" id="cd00077">
    <property type="entry name" value="HDc"/>
    <property type="match status" value="1"/>
</dbReference>
<evidence type="ECO:0000313" key="11">
    <source>
        <dbReference type="Proteomes" id="UP001489004"/>
    </source>
</evidence>
<feature type="binding site" evidence="4">
    <location>
        <position position="828"/>
    </location>
    <ligand>
        <name>AMP</name>
        <dbReference type="ChEBI" id="CHEBI:456215"/>
    </ligand>
</feature>
<feature type="region of interest" description="Disordered" evidence="8">
    <location>
        <begin position="490"/>
        <end position="518"/>
    </location>
</feature>
<dbReference type="AlphaFoldDB" id="A0AAW1P6Y0"/>
<keyword evidence="1 5" id="KW-0479">Metal-binding</keyword>
<keyword evidence="11" id="KW-1185">Reference proteome</keyword>
<feature type="binding site" evidence="5">
    <location>
        <position position="645"/>
    </location>
    <ligand>
        <name>Zn(2+)</name>
        <dbReference type="ChEBI" id="CHEBI:29105"/>
        <label>1</label>
    </ligand>
</feature>
<dbReference type="EMBL" id="JALJOR010000016">
    <property type="protein sequence ID" value="KAK9805236.1"/>
    <property type="molecule type" value="Genomic_DNA"/>
</dbReference>
<dbReference type="EC" id="3.1.4.-" evidence="6"/>
<dbReference type="SMART" id="SM00471">
    <property type="entry name" value="HDc"/>
    <property type="match status" value="1"/>
</dbReference>
<sequence>MPVPAVPHSFFFCDLPLLKKDNELEALLAHTWTLEQLQLYNQSNTPCWLVRSFHDPSSPVYVGVQHISANAAATRRFGRLRTVAEAREVIASWSQEEQRRRKEELSYMMDYVVAKGHTLRGCCKVATSLNAVFKRVQPTEGPVCLVCKPIRMLLGGQEVMCVYAEIVETISVDRARMVAMQQLTPIHHFLFGQRGQLLLANHAAMAKYGGSAPITFMGLLKEGEFEGGSLEIMQVHQQAMDAIFVHKVVGHQFLVSHFSRHNPGQLLHKMVKMWPMADPASGKPAMLVATFDRTEQIQLQAELEEHQRRLETQNQQLAVHNQKLMSQQAELMSQNERLTEQLESATQSTGLAAHVDTTSAADKTMLLLQGLLQGKTPKPNEVRELMTTISQEGDLRQPLQLEKQLLEHNQLDHEVGQSMVHMLTAGRRRTSSGSIDRSQLVQCRIEHEKKLASLAEATPPDTPPSGREGRTHDPTCGLSALSAFDRSLSELQREDRSGSMQRSSSSGSSGSGHGALERPMLADPPICASLTTQTERLLQDAESGWMFDVFALHESSPTECLSILAFWLLKQSGVIKRCALNEHRLAGFLRRVEAGYKPNPYHNRHHAASVIQTMHMLLHHGGLRQHGVADDFESLACYLAAAVHDFEHPGFTNEYLVKVEDDIAITYNDQAPLESHHLAAAFRLMQNPQFNFLADLCPVDRACVRSNIIDQVQSTNMLLHFHVVSRFQSMYQRVCPATLASLARQPSNLEDRGAVSWEQLTVDDRAMIRQAALKVADISHLAHAMPVHLEWVGRLEQELFLQGDCERQRGLPISPLMDRNGEGITRSQVGFYDIVALPLFRSFVDVFPASAPLLEAANANRTYWKEHQ</sequence>
<dbReference type="GO" id="GO:0007165">
    <property type="term" value="P:signal transduction"/>
    <property type="evidence" value="ECO:0007669"/>
    <property type="project" value="InterPro"/>
</dbReference>
<feature type="binding site" evidence="4">
    <location>
        <position position="645"/>
    </location>
    <ligand>
        <name>AMP</name>
        <dbReference type="ChEBI" id="CHEBI:456215"/>
    </ligand>
</feature>
<dbReference type="PANTHER" id="PTHR11347">
    <property type="entry name" value="CYCLIC NUCLEOTIDE PHOSPHODIESTERASE"/>
    <property type="match status" value="1"/>
</dbReference>
<dbReference type="GO" id="GO:0004114">
    <property type="term" value="F:3',5'-cyclic-nucleotide phosphodiesterase activity"/>
    <property type="evidence" value="ECO:0007669"/>
    <property type="project" value="InterPro"/>
</dbReference>
<evidence type="ECO:0000259" key="9">
    <source>
        <dbReference type="PROSITE" id="PS51845"/>
    </source>
</evidence>
<dbReference type="Gene3D" id="1.10.1300.10">
    <property type="entry name" value="3'5'-cyclic nucleotide phosphodiesterase, catalytic domain"/>
    <property type="match status" value="1"/>
</dbReference>
<evidence type="ECO:0000256" key="7">
    <source>
        <dbReference type="SAM" id="Coils"/>
    </source>
</evidence>
<feature type="compositionally biased region" description="Low complexity" evidence="8">
    <location>
        <begin position="498"/>
        <end position="508"/>
    </location>
</feature>
<evidence type="ECO:0000313" key="10">
    <source>
        <dbReference type="EMBL" id="KAK9805236.1"/>
    </source>
</evidence>
<feature type="region of interest" description="Disordered" evidence="8">
    <location>
        <begin position="451"/>
        <end position="476"/>
    </location>
</feature>
<dbReference type="InterPro" id="IPR003607">
    <property type="entry name" value="HD/PDEase_dom"/>
</dbReference>
<dbReference type="Pfam" id="PF00233">
    <property type="entry name" value="PDEase_I"/>
    <property type="match status" value="1"/>
</dbReference>
<feature type="active site" description="Proton donor" evidence="3">
    <location>
        <position position="602"/>
    </location>
</feature>
<feature type="domain" description="PDEase" evidence="9">
    <location>
        <begin position="526"/>
        <end position="868"/>
    </location>
</feature>
<feature type="binding site" evidence="5">
    <location>
        <position position="645"/>
    </location>
    <ligand>
        <name>Zn(2+)</name>
        <dbReference type="ChEBI" id="CHEBI:29105"/>
        <label>2</label>
    </ligand>
</feature>
<dbReference type="InterPro" id="IPR002073">
    <property type="entry name" value="PDEase_catalytic_dom"/>
</dbReference>
<feature type="binding site" evidence="5">
    <location>
        <position position="606"/>
    </location>
    <ligand>
        <name>Zn(2+)</name>
        <dbReference type="ChEBI" id="CHEBI:29105"/>
        <label>1</label>
    </ligand>
</feature>
<feature type="binding site" evidence="4">
    <location>
        <position position="777"/>
    </location>
    <ligand>
        <name>AMP</name>
        <dbReference type="ChEBI" id="CHEBI:456215"/>
    </ligand>
</feature>
<evidence type="ECO:0000256" key="1">
    <source>
        <dbReference type="ARBA" id="ARBA00022723"/>
    </source>
</evidence>
<evidence type="ECO:0000256" key="8">
    <source>
        <dbReference type="SAM" id="MobiDB-lite"/>
    </source>
</evidence>
<evidence type="ECO:0000256" key="3">
    <source>
        <dbReference type="PIRSR" id="PIRSR623088-1"/>
    </source>
</evidence>
<gene>
    <name evidence="10" type="ORF">WJX72_007972</name>
</gene>
<dbReference type="SUPFAM" id="SSF109604">
    <property type="entry name" value="HD-domain/PDEase-like"/>
    <property type="match status" value="1"/>
</dbReference>
<evidence type="ECO:0000256" key="4">
    <source>
        <dbReference type="PIRSR" id="PIRSR623088-2"/>
    </source>
</evidence>
<dbReference type="InterPro" id="IPR023088">
    <property type="entry name" value="PDEase"/>
</dbReference>
<dbReference type="InterPro" id="IPR036971">
    <property type="entry name" value="PDEase_catalytic_dom_sf"/>
</dbReference>
<feature type="coiled-coil region" evidence="7">
    <location>
        <begin position="296"/>
        <end position="348"/>
    </location>
</feature>
<feature type="binding site" evidence="5">
    <location>
        <position position="777"/>
    </location>
    <ligand>
        <name>Zn(2+)</name>
        <dbReference type="ChEBI" id="CHEBI:29105"/>
        <label>1</label>
    </ligand>
</feature>
<keyword evidence="7" id="KW-0175">Coiled coil</keyword>
<feature type="binding site" evidence="4">
    <location>
        <begin position="602"/>
        <end position="606"/>
    </location>
    <ligand>
        <name>AMP</name>
        <dbReference type="ChEBI" id="CHEBI:456215"/>
    </ligand>
</feature>
<evidence type="ECO:0000256" key="5">
    <source>
        <dbReference type="PIRSR" id="PIRSR623088-3"/>
    </source>
</evidence>
<organism evidence="10 11">
    <name type="scientific">[Myrmecia] bisecta</name>
    <dbReference type="NCBI Taxonomy" id="41462"/>
    <lineage>
        <taxon>Eukaryota</taxon>
        <taxon>Viridiplantae</taxon>
        <taxon>Chlorophyta</taxon>
        <taxon>core chlorophytes</taxon>
        <taxon>Trebouxiophyceae</taxon>
        <taxon>Trebouxiales</taxon>
        <taxon>Trebouxiaceae</taxon>
        <taxon>Myrmecia</taxon>
    </lineage>
</organism>
<comment type="caution">
    <text evidence="10">The sequence shown here is derived from an EMBL/GenBank/DDBJ whole genome shotgun (WGS) entry which is preliminary data.</text>
</comment>
<comment type="similarity">
    <text evidence="6">Belongs to the cyclic nucleotide phosphodiesterase family.</text>
</comment>
<reference evidence="10 11" key="1">
    <citation type="journal article" date="2024" name="Nat. Commun.">
        <title>Phylogenomics reveals the evolutionary origins of lichenization in chlorophyte algae.</title>
        <authorList>
            <person name="Puginier C."/>
            <person name="Libourel C."/>
            <person name="Otte J."/>
            <person name="Skaloud P."/>
            <person name="Haon M."/>
            <person name="Grisel S."/>
            <person name="Petersen M."/>
            <person name="Berrin J.G."/>
            <person name="Delaux P.M."/>
            <person name="Dal Grande F."/>
            <person name="Keller J."/>
        </authorList>
    </citation>
    <scope>NUCLEOTIDE SEQUENCE [LARGE SCALE GENOMIC DNA]</scope>
    <source>
        <strain evidence="10 11">SAG 2043</strain>
    </source>
</reference>
<evidence type="ECO:0000256" key="2">
    <source>
        <dbReference type="ARBA" id="ARBA00022801"/>
    </source>
</evidence>